<dbReference type="OrthoDB" id="5868871at2"/>
<organism evidence="2 4">
    <name type="scientific">Canicola haemoglobinophilus</name>
    <dbReference type="NCBI Taxonomy" id="733"/>
    <lineage>
        <taxon>Bacteria</taxon>
        <taxon>Pseudomonadati</taxon>
        <taxon>Pseudomonadota</taxon>
        <taxon>Gammaproteobacteria</taxon>
        <taxon>Pasteurellales</taxon>
        <taxon>Pasteurellaceae</taxon>
        <taxon>Canicola</taxon>
    </lineage>
</organism>
<name>A0A1V4B218_9PAST</name>
<dbReference type="EMBL" id="UGHJ01000001">
    <property type="protein sequence ID" value="STO68945.1"/>
    <property type="molecule type" value="Genomic_DNA"/>
</dbReference>
<feature type="compositionally biased region" description="Basic and acidic residues" evidence="1">
    <location>
        <begin position="1"/>
        <end position="19"/>
    </location>
</feature>
<dbReference type="EMBL" id="UGHF01000001">
    <property type="protein sequence ID" value="STO60116.1"/>
    <property type="molecule type" value="Genomic_DNA"/>
</dbReference>
<evidence type="ECO:0000313" key="3">
    <source>
        <dbReference type="EMBL" id="STO68945.1"/>
    </source>
</evidence>
<evidence type="ECO:0000313" key="5">
    <source>
        <dbReference type="Proteomes" id="UP000254496"/>
    </source>
</evidence>
<dbReference type="InterPro" id="IPR048683">
    <property type="entry name" value="Sf6_terminase"/>
</dbReference>
<feature type="region of interest" description="Disordered" evidence="1">
    <location>
        <begin position="1"/>
        <end position="29"/>
    </location>
</feature>
<sequence length="169" mass="19378">MPKKDEVKSTSKGRGENNKKKTGRPSSYMQEVADDICMLLSQGESLRKICERPGMPAQSTIYLWLQENDQFSEQYVRARESQADFLLDEILDIADCATPEDVQIAKLRVDSRKWYITKVAPKKYGDKVTQEISGVDGSAVKIEMKKEIDLSVYSDDELRLLRELKRKQP</sequence>
<keyword evidence="4" id="KW-1185">Reference proteome</keyword>
<evidence type="ECO:0008006" key="6">
    <source>
        <dbReference type="Google" id="ProtNLM"/>
    </source>
</evidence>
<dbReference type="Pfam" id="PF20901">
    <property type="entry name" value="Sf6_terminase"/>
    <property type="match status" value="1"/>
</dbReference>
<dbReference type="STRING" id="733.B0186_04125"/>
<dbReference type="Proteomes" id="UP000254496">
    <property type="component" value="Unassembled WGS sequence"/>
</dbReference>
<evidence type="ECO:0000313" key="4">
    <source>
        <dbReference type="Proteomes" id="UP000254329"/>
    </source>
</evidence>
<protein>
    <recommendedName>
        <fullName evidence="6">Terminase small subunit protein</fullName>
    </recommendedName>
</protein>
<dbReference type="RefSeq" id="WP_078218131.1">
    <property type="nucleotide sequence ID" value="NZ_MUXZ01000009.1"/>
</dbReference>
<proteinExistence type="predicted"/>
<accession>A0A1V4B218</accession>
<dbReference type="Gene3D" id="1.10.10.60">
    <property type="entry name" value="Homeodomain-like"/>
    <property type="match status" value="1"/>
</dbReference>
<evidence type="ECO:0000256" key="1">
    <source>
        <dbReference type="SAM" id="MobiDB-lite"/>
    </source>
</evidence>
<gene>
    <name evidence="2" type="ORF">NCTC1659_01388</name>
    <name evidence="3" type="ORF">NCTC8540_01463</name>
</gene>
<reference evidence="4 5" key="1">
    <citation type="submission" date="2018-06" db="EMBL/GenBank/DDBJ databases">
        <authorList>
            <consortium name="Pathogen Informatics"/>
            <person name="Doyle S."/>
        </authorList>
    </citation>
    <scope>NUCLEOTIDE SEQUENCE [LARGE SCALE GENOMIC DNA]</scope>
    <source>
        <strain evidence="2 4">NCTC1659</strain>
        <strain evidence="3 5">NCTC8540</strain>
    </source>
</reference>
<dbReference type="Proteomes" id="UP000254329">
    <property type="component" value="Unassembled WGS sequence"/>
</dbReference>
<dbReference type="AlphaFoldDB" id="A0A1V4B218"/>
<evidence type="ECO:0000313" key="2">
    <source>
        <dbReference type="EMBL" id="STO60116.1"/>
    </source>
</evidence>